<keyword evidence="4" id="KW-1185">Reference proteome</keyword>
<dbReference type="EnsemblPlants" id="KQK22185">
    <property type="protein sequence ID" value="KQK22185"/>
    <property type="gene ID" value="BRADI_1g65693v3"/>
</dbReference>
<dbReference type="Gramene" id="KQK22185">
    <property type="protein sequence ID" value="KQK22185"/>
    <property type="gene ID" value="BRADI_1g65693v3"/>
</dbReference>
<dbReference type="EMBL" id="CM000880">
    <property type="protein sequence ID" value="KQK22185.1"/>
    <property type="molecule type" value="Genomic_DNA"/>
</dbReference>
<evidence type="ECO:0000256" key="1">
    <source>
        <dbReference type="SAM" id="MobiDB-lite"/>
    </source>
</evidence>
<feature type="compositionally biased region" description="Polar residues" evidence="1">
    <location>
        <begin position="1"/>
        <end position="12"/>
    </location>
</feature>
<feature type="region of interest" description="Disordered" evidence="1">
    <location>
        <begin position="1"/>
        <end position="47"/>
    </location>
</feature>
<name>A0A0Q3LGJ5_BRADI</name>
<gene>
    <name evidence="2" type="ORF">BRADI_1g65693v3</name>
</gene>
<protein>
    <submittedName>
        <fullName evidence="2 3">Uncharacterized protein</fullName>
    </submittedName>
</protein>
<dbReference type="Proteomes" id="UP000008810">
    <property type="component" value="Chromosome 1"/>
</dbReference>
<accession>A0A0Q3LGJ5</accession>
<proteinExistence type="predicted"/>
<evidence type="ECO:0000313" key="2">
    <source>
        <dbReference type="EMBL" id="KQK22185.1"/>
    </source>
</evidence>
<sequence length="111" mass="11954">MPSQRAATSTMSEAKCRTGDGHDGVGGRAHSCNRRQGYAAAEGRRRSALSRRCHSQVGCSHRICRGQGGWGEEGLSIWLGKEPERKRAREGGVGGAEAAGVDWHRWTPAPE</sequence>
<organism evidence="2">
    <name type="scientific">Brachypodium distachyon</name>
    <name type="common">Purple false brome</name>
    <name type="synonym">Trachynia distachya</name>
    <dbReference type="NCBI Taxonomy" id="15368"/>
    <lineage>
        <taxon>Eukaryota</taxon>
        <taxon>Viridiplantae</taxon>
        <taxon>Streptophyta</taxon>
        <taxon>Embryophyta</taxon>
        <taxon>Tracheophyta</taxon>
        <taxon>Spermatophyta</taxon>
        <taxon>Magnoliopsida</taxon>
        <taxon>Liliopsida</taxon>
        <taxon>Poales</taxon>
        <taxon>Poaceae</taxon>
        <taxon>BOP clade</taxon>
        <taxon>Pooideae</taxon>
        <taxon>Stipodae</taxon>
        <taxon>Brachypodieae</taxon>
        <taxon>Brachypodium</taxon>
    </lineage>
</organism>
<reference evidence="3" key="3">
    <citation type="submission" date="2018-08" db="UniProtKB">
        <authorList>
            <consortium name="EnsemblPlants"/>
        </authorList>
    </citation>
    <scope>IDENTIFICATION</scope>
    <source>
        <strain evidence="3">cv. Bd21</strain>
    </source>
</reference>
<feature type="region of interest" description="Disordered" evidence="1">
    <location>
        <begin position="84"/>
        <end position="111"/>
    </location>
</feature>
<reference evidence="2" key="2">
    <citation type="submission" date="2017-06" db="EMBL/GenBank/DDBJ databases">
        <title>WGS assembly of Brachypodium distachyon.</title>
        <authorList>
            <consortium name="The International Brachypodium Initiative"/>
            <person name="Lucas S."/>
            <person name="Harmon-Smith M."/>
            <person name="Lail K."/>
            <person name="Tice H."/>
            <person name="Grimwood J."/>
            <person name="Bruce D."/>
            <person name="Barry K."/>
            <person name="Shu S."/>
            <person name="Lindquist E."/>
            <person name="Wang M."/>
            <person name="Pitluck S."/>
            <person name="Vogel J.P."/>
            <person name="Garvin D.F."/>
            <person name="Mockler T.C."/>
            <person name="Schmutz J."/>
            <person name="Rokhsar D."/>
            <person name="Bevan M.W."/>
        </authorList>
    </citation>
    <scope>NUCLEOTIDE SEQUENCE</scope>
    <source>
        <strain evidence="2">Bd21</strain>
    </source>
</reference>
<reference evidence="2 3" key="1">
    <citation type="journal article" date="2010" name="Nature">
        <title>Genome sequencing and analysis of the model grass Brachypodium distachyon.</title>
        <authorList>
            <consortium name="International Brachypodium Initiative"/>
        </authorList>
    </citation>
    <scope>NUCLEOTIDE SEQUENCE [LARGE SCALE GENOMIC DNA]</scope>
    <source>
        <strain evidence="2 3">Bd21</strain>
    </source>
</reference>
<dbReference type="InParanoid" id="A0A0Q3LGJ5"/>
<feature type="compositionally biased region" description="Basic and acidic residues" evidence="1">
    <location>
        <begin position="14"/>
        <end position="25"/>
    </location>
</feature>
<dbReference type="AlphaFoldDB" id="A0A0Q3LGJ5"/>
<evidence type="ECO:0000313" key="3">
    <source>
        <dbReference type="EnsemblPlants" id="KQK22185"/>
    </source>
</evidence>
<evidence type="ECO:0000313" key="4">
    <source>
        <dbReference type="Proteomes" id="UP000008810"/>
    </source>
</evidence>